<dbReference type="PANTHER" id="PTHR43125">
    <property type="entry name" value="INOSITOL-3-PHOSPHATE SYNTHASE"/>
    <property type="match status" value="1"/>
</dbReference>
<organism evidence="2">
    <name type="scientific">marine sediment metagenome</name>
    <dbReference type="NCBI Taxonomy" id="412755"/>
    <lineage>
        <taxon>unclassified sequences</taxon>
        <taxon>metagenomes</taxon>
        <taxon>ecological metagenomes</taxon>
    </lineage>
</organism>
<accession>X0XQ07</accession>
<sequence length="156" mass="17144">HIGLLEFLNERGVRVDESYQLDVGGGAESVNTLWKTRGLKREIKTSAVSDAVPYEFPLVSGSTDYVDFLGNSRDSFFWFKGRYFNGAPFTMDVKLNTADAPNAGAVLLDVIRGVKVASDRGLGGAIAPICAYGFKRPLERQPLAEAYKLFKEFVEG</sequence>
<dbReference type="GO" id="GO:0004512">
    <property type="term" value="F:inositol-3-phosphate synthase activity"/>
    <property type="evidence" value="ECO:0007669"/>
    <property type="project" value="TreeGrafter"/>
</dbReference>
<dbReference type="PANTHER" id="PTHR43125:SF1">
    <property type="entry name" value="INOSITOL-3-PHOSPHATE SYNTHASE"/>
    <property type="match status" value="1"/>
</dbReference>
<gene>
    <name evidence="2" type="ORF">S01H1_83448</name>
</gene>
<proteinExistence type="predicted"/>
<comment type="caution">
    <text evidence="2">The sequence shown here is derived from an EMBL/GenBank/DDBJ whole genome shotgun (WGS) entry which is preliminary data.</text>
</comment>
<feature type="domain" description="Myo-inositol-1-phosphate synthase GAPDH-like" evidence="1">
    <location>
        <begin position="2"/>
        <end position="99"/>
    </location>
</feature>
<reference evidence="2" key="1">
    <citation type="journal article" date="2014" name="Front. Microbiol.">
        <title>High frequency of phylogenetically diverse reductive dehalogenase-homologous genes in deep subseafloor sedimentary metagenomes.</title>
        <authorList>
            <person name="Kawai M."/>
            <person name="Futagami T."/>
            <person name="Toyoda A."/>
            <person name="Takaki Y."/>
            <person name="Nishi S."/>
            <person name="Hori S."/>
            <person name="Arai W."/>
            <person name="Tsubouchi T."/>
            <person name="Morono Y."/>
            <person name="Uchiyama I."/>
            <person name="Ito T."/>
            <person name="Fujiyama A."/>
            <person name="Inagaki F."/>
            <person name="Takami H."/>
        </authorList>
    </citation>
    <scope>NUCLEOTIDE SEQUENCE</scope>
    <source>
        <strain evidence="2">Expedition CK06-06</strain>
    </source>
</reference>
<evidence type="ECO:0000259" key="1">
    <source>
        <dbReference type="Pfam" id="PF01658"/>
    </source>
</evidence>
<dbReference type="AlphaFoldDB" id="X0XQ07"/>
<dbReference type="InterPro" id="IPR052199">
    <property type="entry name" value="MIPS"/>
</dbReference>
<dbReference type="SUPFAM" id="SSF55347">
    <property type="entry name" value="Glyceraldehyde-3-phosphate dehydrogenase-like, C-terminal domain"/>
    <property type="match status" value="1"/>
</dbReference>
<dbReference type="InterPro" id="IPR036291">
    <property type="entry name" value="NAD(P)-bd_dom_sf"/>
</dbReference>
<dbReference type="GO" id="GO:0006021">
    <property type="term" value="P:inositol biosynthetic process"/>
    <property type="evidence" value="ECO:0007669"/>
    <property type="project" value="TreeGrafter"/>
</dbReference>
<feature type="non-terminal residue" evidence="2">
    <location>
        <position position="1"/>
    </location>
</feature>
<evidence type="ECO:0000313" key="2">
    <source>
        <dbReference type="EMBL" id="GAG45269.1"/>
    </source>
</evidence>
<dbReference type="Gene3D" id="3.30.360.10">
    <property type="entry name" value="Dihydrodipicolinate Reductase, domain 2"/>
    <property type="match status" value="1"/>
</dbReference>
<protein>
    <recommendedName>
        <fullName evidence="1">Myo-inositol-1-phosphate synthase GAPDH-like domain-containing protein</fullName>
    </recommendedName>
</protein>
<dbReference type="SUPFAM" id="SSF51735">
    <property type="entry name" value="NAD(P)-binding Rossmann-fold domains"/>
    <property type="match status" value="1"/>
</dbReference>
<dbReference type="EMBL" id="BARS01056732">
    <property type="protein sequence ID" value="GAG45269.1"/>
    <property type="molecule type" value="Genomic_DNA"/>
</dbReference>
<name>X0XQ07_9ZZZZ</name>
<dbReference type="Pfam" id="PF01658">
    <property type="entry name" value="Inos-1-P_synth"/>
    <property type="match status" value="1"/>
</dbReference>
<dbReference type="InterPro" id="IPR013021">
    <property type="entry name" value="Myo-inos-1-P_Synthase_GAPDH"/>
</dbReference>
<dbReference type="Gene3D" id="3.40.50.720">
    <property type="entry name" value="NAD(P)-binding Rossmann-like Domain"/>
    <property type="match status" value="1"/>
</dbReference>